<dbReference type="InterPro" id="IPR011333">
    <property type="entry name" value="SKP1/BTB/POZ_sf"/>
</dbReference>
<dbReference type="Pfam" id="PF00651">
    <property type="entry name" value="BTB"/>
    <property type="match status" value="1"/>
</dbReference>
<feature type="domain" description="BTB" evidence="2">
    <location>
        <begin position="25"/>
        <end position="91"/>
    </location>
</feature>
<accession>A0A088RNB8</accession>
<protein>
    <recommendedName>
        <fullName evidence="2">BTB domain-containing protein</fullName>
    </recommendedName>
</protein>
<dbReference type="eggNOG" id="ENOG502SJD5">
    <property type="taxonomic scope" value="Eukaryota"/>
</dbReference>
<dbReference type="VEuPathDB" id="TriTrypDB:LPMP_181500"/>
<evidence type="ECO:0000313" key="4">
    <source>
        <dbReference type="Proteomes" id="UP000063063"/>
    </source>
</evidence>
<keyword evidence="4" id="KW-1185">Reference proteome</keyword>
<sequence length="420" mass="45160">MAALVTSVSPKAGRSSAIDDCDDVVAFVVDDSQHTLYFSKRALMNHTPFFRAYFTEHATASAGESSSNTIVLRYVNPRSAEAALHLCHSANHADDELFLSLLRECEGADAARQPEALLAVLSLYAACVKFELHAHARAASATAARAVTKRTVYDALKTCARYATTLSPETQRAVGLDALLAACHAFVRVPGACQGERRWRRLYAQYPKLAEMVAAASAASAVSAAAHSTSTAHGESSAIASAGNTPSQRRTLLSPRKEQDTIEESAVMIPQSAALLPDVFTGHLRQTEGLALAAQWRCRAMSAEVAALRESWAALESTTRRDEAAATEATLYLGEVRVYLQALRCAEAEVQRLCDAAAATCAAPSLPTSASTLHELRYTLQHASEWAAERKAHIDELLAIEQGAVRELDAELAQLRGFFC</sequence>
<dbReference type="EMBL" id="CP009387">
    <property type="protein sequence ID" value="AIN97330.1"/>
    <property type="molecule type" value="Genomic_DNA"/>
</dbReference>
<dbReference type="GeneID" id="22574040"/>
<name>A0A088RNB8_LEIPA</name>
<dbReference type="KEGG" id="lpan:LPMP_181500"/>
<organism evidence="3 4">
    <name type="scientific">Leishmania panamensis</name>
    <dbReference type="NCBI Taxonomy" id="5679"/>
    <lineage>
        <taxon>Eukaryota</taxon>
        <taxon>Discoba</taxon>
        <taxon>Euglenozoa</taxon>
        <taxon>Kinetoplastea</taxon>
        <taxon>Metakinetoplastina</taxon>
        <taxon>Trypanosomatida</taxon>
        <taxon>Trypanosomatidae</taxon>
        <taxon>Leishmaniinae</taxon>
        <taxon>Leishmania</taxon>
        <taxon>Leishmania guyanensis species complex</taxon>
    </lineage>
</organism>
<dbReference type="Proteomes" id="UP000063063">
    <property type="component" value="Chromosome 18"/>
</dbReference>
<dbReference type="RefSeq" id="XP_010697983.1">
    <property type="nucleotide sequence ID" value="XM_010699681.1"/>
</dbReference>
<dbReference type="Gene3D" id="3.30.710.10">
    <property type="entry name" value="Potassium Channel Kv1.1, Chain A"/>
    <property type="match status" value="1"/>
</dbReference>
<dbReference type="AlphaFoldDB" id="A0A088RNB8"/>
<proteinExistence type="predicted"/>
<dbReference type="OrthoDB" id="265657at2759"/>
<evidence type="ECO:0000313" key="3">
    <source>
        <dbReference type="EMBL" id="AIN97330.1"/>
    </source>
</evidence>
<reference evidence="3 4" key="1">
    <citation type="journal article" date="2015" name="Sci. Rep.">
        <title>The genome of Leishmania panamensis: insights into genomics of the L. (Viannia) subgenus.</title>
        <authorList>
            <person name="Llanes A."/>
            <person name="Restrepo C.M."/>
            <person name="Vecchio G.D."/>
            <person name="Anguizola F.J."/>
            <person name="Lleonart R."/>
        </authorList>
    </citation>
    <scope>NUCLEOTIDE SEQUENCE [LARGE SCALE GENOMIC DNA]</scope>
    <source>
        <strain evidence="3 4">MHOM/PA/94/PSC-1</strain>
    </source>
</reference>
<gene>
    <name evidence="3" type="ORF">LPMP_181500</name>
</gene>
<evidence type="ECO:0000256" key="1">
    <source>
        <dbReference type="SAM" id="MobiDB-lite"/>
    </source>
</evidence>
<evidence type="ECO:0000259" key="2">
    <source>
        <dbReference type="Pfam" id="PF00651"/>
    </source>
</evidence>
<dbReference type="InterPro" id="IPR000210">
    <property type="entry name" value="BTB/POZ_dom"/>
</dbReference>
<feature type="region of interest" description="Disordered" evidence="1">
    <location>
        <begin position="233"/>
        <end position="257"/>
    </location>
</feature>
<dbReference type="VEuPathDB" id="TriTrypDB:LPAL13_180018300"/>
<feature type="compositionally biased region" description="Polar residues" evidence="1">
    <location>
        <begin position="242"/>
        <end position="251"/>
    </location>
</feature>